<comment type="caution">
    <text evidence="2">The sequence shown here is derived from an EMBL/GenBank/DDBJ whole genome shotgun (WGS) entry which is preliminary data.</text>
</comment>
<feature type="transmembrane region" description="Helical" evidence="1">
    <location>
        <begin position="41"/>
        <end position="61"/>
    </location>
</feature>
<dbReference type="Pfam" id="PF05108">
    <property type="entry name" value="T7SS_ESX1_EccB"/>
    <property type="match status" value="1"/>
</dbReference>
<protein>
    <submittedName>
        <fullName evidence="2">Type VII secretion protein EccB</fullName>
    </submittedName>
</protein>
<dbReference type="Proteomes" id="UP000730482">
    <property type="component" value="Unassembled WGS sequence"/>
</dbReference>
<dbReference type="InterPro" id="IPR007795">
    <property type="entry name" value="T7SS_EccB"/>
</dbReference>
<dbReference type="PANTHER" id="PTHR40765:SF2">
    <property type="entry name" value="ESX-2 SECRETION SYSTEM ATPASE ECCB2"/>
    <property type="match status" value="1"/>
</dbReference>
<gene>
    <name evidence="2" type="primary">eccB</name>
    <name evidence="2" type="ORF">KGQ19_39395</name>
</gene>
<proteinExistence type="predicted"/>
<keyword evidence="1" id="KW-1133">Transmembrane helix</keyword>
<sequence length="465" mass="48407">MATRKEQLTAAEFSRRRVLGAVLRPSAGGVGEGVPRPFRTLFVAAIVVVIALGAAVVVGYLHPTPENAWQKDLIADGSGTQYVMLDGRLHPILNTTSAQLMLGPAPIVAQPKPSQLAPYLRSVGPAVGLSKVPGAVPPAASLDLKDWTACVTPAGKTVVEVGFPVGGPSDPGALSGPDALLVQDDSGQQWVVDDGLKYRVGDRASVTVAFGIGALKARHVPATWLGGLSAGDVLGVPNISGRYGGPDPRPAPAGFNRIGMFGRTLGPGGTVADYYLVTGDGIAAVTPTMYDLYRRDPRLSEYRFTETTLPPGKLTPDMMVTMAASQTLSWPTQPPHFSTATQNPDSSAAVLCATFSGVFDQQGRAHTEVAVRPSLPQPLAPDAGNVAVRPGHGTIVRESGSDPATAPDYLVTDNGLRYELVGSAALRLGYDGIASCEVPSEWLQEVPMGPALDPSKAEMPAEPAS</sequence>
<accession>A0ABS5L3P5</accession>
<evidence type="ECO:0000256" key="1">
    <source>
        <dbReference type="SAM" id="Phobius"/>
    </source>
</evidence>
<dbReference type="InterPro" id="IPR044857">
    <property type="entry name" value="T7SS_EccB_R1"/>
</dbReference>
<dbReference type="NCBIfam" id="TIGR03919">
    <property type="entry name" value="T7SS_EccB"/>
    <property type="match status" value="1"/>
</dbReference>
<keyword evidence="1" id="KW-0472">Membrane</keyword>
<dbReference type="RefSeq" id="WP_212019007.1">
    <property type="nucleotide sequence ID" value="NZ_JAAFYZ010000220.1"/>
</dbReference>
<dbReference type="EMBL" id="JAAFYZ010000220">
    <property type="protein sequence ID" value="MBS2552936.1"/>
    <property type="molecule type" value="Genomic_DNA"/>
</dbReference>
<evidence type="ECO:0000313" key="2">
    <source>
        <dbReference type="EMBL" id="MBS2552936.1"/>
    </source>
</evidence>
<dbReference type="Gene3D" id="3.30.2390.20">
    <property type="entry name" value="Type VII secretion system EccB, repeat 1 domain"/>
    <property type="match status" value="1"/>
</dbReference>
<dbReference type="PANTHER" id="PTHR40765">
    <property type="entry name" value="ESX-2 SECRETION SYSTEM ATPASE ECCB2"/>
    <property type="match status" value="1"/>
</dbReference>
<keyword evidence="3" id="KW-1185">Reference proteome</keyword>
<name>A0ABS5L3P5_9ACTN</name>
<keyword evidence="1" id="KW-0812">Transmembrane</keyword>
<evidence type="ECO:0000313" key="3">
    <source>
        <dbReference type="Proteomes" id="UP000730482"/>
    </source>
</evidence>
<reference evidence="2 3" key="1">
    <citation type="submission" date="2020-02" db="EMBL/GenBank/DDBJ databases">
        <title>Acidophilic actinobacteria isolated from forest soil.</title>
        <authorList>
            <person name="Golinska P."/>
        </authorList>
    </citation>
    <scope>NUCLEOTIDE SEQUENCE [LARGE SCALE GENOMIC DNA]</scope>
    <source>
        <strain evidence="2 3">NL8</strain>
    </source>
</reference>
<organism evidence="2 3">
    <name type="scientific">Catenulispora pinistramenti</name>
    <dbReference type="NCBI Taxonomy" id="2705254"/>
    <lineage>
        <taxon>Bacteria</taxon>
        <taxon>Bacillati</taxon>
        <taxon>Actinomycetota</taxon>
        <taxon>Actinomycetes</taxon>
        <taxon>Catenulisporales</taxon>
        <taxon>Catenulisporaceae</taxon>
        <taxon>Catenulispora</taxon>
    </lineage>
</organism>